<feature type="transmembrane region" description="Helical" evidence="2">
    <location>
        <begin position="50"/>
        <end position="69"/>
    </location>
</feature>
<feature type="transmembrane region" description="Helical" evidence="2">
    <location>
        <begin position="317"/>
        <end position="336"/>
    </location>
</feature>
<accession>D5SWQ7</accession>
<dbReference type="PANTHER" id="PTHR30487:SF0">
    <property type="entry name" value="PREPILIN LEADER PEPTIDASE_N-METHYLTRANSFERASE-RELATED"/>
    <property type="match status" value="1"/>
</dbReference>
<sequence length="398" mass="43538">MWFCSGIVLPDTLVVALLDGVDACMADSVLVNDLSGVELANIRIMTGLTAAWFVALGASLGSFLNVVVYRLPLGKSLWRSPSACPHCGTRIRSSDNIPVLGWIKLFGKCRSCQWPIPIRYPLVELVVGLQFLVVLFATVISGGKTLPNRPPDHYAGVVWTVWYAKYPDLLQIFGFHCLGLYLLLAICLMGWDGRRIPQKFVSFCLATMGLYAFIFPAVCPQANLILTFSGFSWDDRFWALGTALGGWLVGGALGAIQVSGRISQSIPCLHSGWIFAMGLAGAIFGWKAALALSIVLIPCWLLLALWSHLANANQIHWIWLTLPAFSTLLAVNWKAINQWTSMLVAEHLWWVQLSVLLISGMIARIPVPSRIQPSVTNEPPPVDTPADAPAESQTPSLE</sequence>
<protein>
    <submittedName>
        <fullName evidence="4">Peptidase A24A domain protein</fullName>
    </submittedName>
</protein>
<dbReference type="GO" id="GO:0004190">
    <property type="term" value="F:aspartic-type endopeptidase activity"/>
    <property type="evidence" value="ECO:0007669"/>
    <property type="project" value="TreeGrafter"/>
</dbReference>
<feature type="transmembrane region" description="Helical" evidence="2">
    <location>
        <begin position="348"/>
        <end position="367"/>
    </location>
</feature>
<dbReference type="eggNOG" id="COG1989">
    <property type="taxonomic scope" value="Bacteria"/>
</dbReference>
<dbReference type="STRING" id="521674.Plim_1574"/>
<keyword evidence="2" id="KW-0812">Transmembrane</keyword>
<dbReference type="Pfam" id="PF06750">
    <property type="entry name" value="A24_N_bact"/>
    <property type="match status" value="1"/>
</dbReference>
<dbReference type="EMBL" id="CP001744">
    <property type="protein sequence ID" value="ADG67407.1"/>
    <property type="molecule type" value="Genomic_DNA"/>
</dbReference>
<feature type="transmembrane region" description="Helical" evidence="2">
    <location>
        <begin position="200"/>
        <end position="218"/>
    </location>
</feature>
<dbReference type="PANTHER" id="PTHR30487">
    <property type="entry name" value="TYPE 4 PREPILIN-LIKE PROTEINS LEADER PEPTIDE-PROCESSING ENZYME"/>
    <property type="match status" value="1"/>
</dbReference>
<evidence type="ECO:0000256" key="2">
    <source>
        <dbReference type="SAM" id="Phobius"/>
    </source>
</evidence>
<dbReference type="HOGENOM" id="CLU_692335_0_0_0"/>
<dbReference type="MEROPS" id="A24.A01"/>
<gene>
    <name evidence="4" type="ordered locus">Plim_1574</name>
</gene>
<organism evidence="4 5">
    <name type="scientific">Planctopirus limnophila (strain ATCC 43296 / DSM 3776 / IFAM 1008 / Mu 290)</name>
    <name type="common">Planctomyces limnophilus</name>
    <dbReference type="NCBI Taxonomy" id="521674"/>
    <lineage>
        <taxon>Bacteria</taxon>
        <taxon>Pseudomonadati</taxon>
        <taxon>Planctomycetota</taxon>
        <taxon>Planctomycetia</taxon>
        <taxon>Planctomycetales</taxon>
        <taxon>Planctomycetaceae</taxon>
        <taxon>Planctopirus</taxon>
    </lineage>
</organism>
<feature type="transmembrane region" description="Helical" evidence="2">
    <location>
        <begin position="238"/>
        <end position="256"/>
    </location>
</feature>
<dbReference type="InterPro" id="IPR010627">
    <property type="entry name" value="Prepilin_pept_A24_N"/>
</dbReference>
<keyword evidence="5" id="KW-1185">Reference proteome</keyword>
<reference evidence="4 5" key="1">
    <citation type="journal article" date="2010" name="Stand. Genomic Sci.">
        <title>Complete genome sequence of Planctomyces limnophilus type strain (Mu 290).</title>
        <authorList>
            <person name="Labutti K."/>
            <person name="Sikorski J."/>
            <person name="Schneider S."/>
            <person name="Nolan M."/>
            <person name="Lucas S."/>
            <person name="Glavina Del Rio T."/>
            <person name="Tice H."/>
            <person name="Cheng J.F."/>
            <person name="Goodwin L."/>
            <person name="Pitluck S."/>
            <person name="Liolios K."/>
            <person name="Ivanova N."/>
            <person name="Mavromatis K."/>
            <person name="Mikhailova N."/>
            <person name="Pati A."/>
            <person name="Chen A."/>
            <person name="Palaniappan K."/>
            <person name="Land M."/>
            <person name="Hauser L."/>
            <person name="Chang Y.J."/>
            <person name="Jeffries C.D."/>
            <person name="Tindall B.J."/>
            <person name="Rohde M."/>
            <person name="Goker M."/>
            <person name="Woyke T."/>
            <person name="Bristow J."/>
            <person name="Eisen J.A."/>
            <person name="Markowitz V."/>
            <person name="Hugenholtz P."/>
            <person name="Kyrpides N.C."/>
            <person name="Klenk H.P."/>
            <person name="Lapidus A."/>
        </authorList>
    </citation>
    <scope>NUCLEOTIDE SEQUENCE [LARGE SCALE GENOMIC DNA]</scope>
    <source>
        <strain evidence="5">ATCC 43296 / DSM 3776 / IFAM 1008 / 290</strain>
    </source>
</reference>
<keyword evidence="2" id="KW-1133">Transmembrane helix</keyword>
<evidence type="ECO:0000313" key="4">
    <source>
        <dbReference type="EMBL" id="ADG67407.1"/>
    </source>
</evidence>
<evidence type="ECO:0000313" key="5">
    <source>
        <dbReference type="Proteomes" id="UP000002220"/>
    </source>
</evidence>
<feature type="transmembrane region" description="Helical" evidence="2">
    <location>
        <begin position="292"/>
        <end position="310"/>
    </location>
</feature>
<feature type="transmembrane region" description="Helical" evidence="2">
    <location>
        <begin position="169"/>
        <end position="188"/>
    </location>
</feature>
<dbReference type="Proteomes" id="UP000002220">
    <property type="component" value="Chromosome"/>
</dbReference>
<dbReference type="KEGG" id="plm:Plim_1574"/>
<feature type="region of interest" description="Disordered" evidence="1">
    <location>
        <begin position="373"/>
        <end position="398"/>
    </location>
</feature>
<dbReference type="InterPro" id="IPR050882">
    <property type="entry name" value="Prepilin_peptidase/N-MTase"/>
</dbReference>
<evidence type="ECO:0000256" key="1">
    <source>
        <dbReference type="SAM" id="MobiDB-lite"/>
    </source>
</evidence>
<feature type="transmembrane region" description="Helical" evidence="2">
    <location>
        <begin position="268"/>
        <end position="286"/>
    </location>
</feature>
<keyword evidence="2" id="KW-0472">Membrane</keyword>
<dbReference type="GO" id="GO:0005886">
    <property type="term" value="C:plasma membrane"/>
    <property type="evidence" value="ECO:0007669"/>
    <property type="project" value="TreeGrafter"/>
</dbReference>
<name>D5SWQ7_PLAL2</name>
<evidence type="ECO:0000259" key="3">
    <source>
        <dbReference type="Pfam" id="PF06750"/>
    </source>
</evidence>
<dbReference type="GO" id="GO:0006465">
    <property type="term" value="P:signal peptide processing"/>
    <property type="evidence" value="ECO:0007669"/>
    <property type="project" value="TreeGrafter"/>
</dbReference>
<feature type="domain" description="Prepilin peptidase A24 N-terminal" evidence="3">
    <location>
        <begin position="56"/>
        <end position="136"/>
    </location>
</feature>
<proteinExistence type="predicted"/>
<dbReference type="AlphaFoldDB" id="D5SWQ7"/>
<feature type="transmembrane region" description="Helical" evidence="2">
    <location>
        <begin position="120"/>
        <end position="140"/>
    </location>
</feature>